<dbReference type="Gene3D" id="1.10.443.10">
    <property type="entry name" value="Intergrase catalytic core"/>
    <property type="match status" value="1"/>
</dbReference>
<dbReference type="SUPFAM" id="SSF56349">
    <property type="entry name" value="DNA breaking-rejoining enzymes"/>
    <property type="match status" value="1"/>
</dbReference>
<organism evidence="2 3">
    <name type="scientific">Durusdinium trenchii</name>
    <dbReference type="NCBI Taxonomy" id="1381693"/>
    <lineage>
        <taxon>Eukaryota</taxon>
        <taxon>Sar</taxon>
        <taxon>Alveolata</taxon>
        <taxon>Dinophyceae</taxon>
        <taxon>Suessiales</taxon>
        <taxon>Symbiodiniaceae</taxon>
        <taxon>Durusdinium</taxon>
    </lineage>
</organism>
<name>A0ABP0ISU4_9DINO</name>
<evidence type="ECO:0000313" key="3">
    <source>
        <dbReference type="Proteomes" id="UP001642484"/>
    </source>
</evidence>
<reference evidence="2 3" key="1">
    <citation type="submission" date="2024-02" db="EMBL/GenBank/DDBJ databases">
        <authorList>
            <person name="Chen Y."/>
            <person name="Shah S."/>
            <person name="Dougan E. K."/>
            <person name="Thang M."/>
            <person name="Chan C."/>
        </authorList>
    </citation>
    <scope>NUCLEOTIDE SEQUENCE [LARGE SCALE GENOMIC DNA]</scope>
</reference>
<keyword evidence="1" id="KW-0233">DNA recombination</keyword>
<evidence type="ECO:0000256" key="1">
    <source>
        <dbReference type="ARBA" id="ARBA00023172"/>
    </source>
</evidence>
<comment type="caution">
    <text evidence="2">The sequence shown here is derived from an EMBL/GenBank/DDBJ whole genome shotgun (WGS) entry which is preliminary data.</text>
</comment>
<dbReference type="InterPro" id="IPR013762">
    <property type="entry name" value="Integrase-like_cat_sf"/>
</dbReference>
<dbReference type="Proteomes" id="UP001642484">
    <property type="component" value="Unassembled WGS sequence"/>
</dbReference>
<dbReference type="EMBL" id="CAXAMN010003448">
    <property type="protein sequence ID" value="CAK9004704.1"/>
    <property type="molecule type" value="Genomic_DNA"/>
</dbReference>
<gene>
    <name evidence="2" type="ORF">CCMP2556_LOCUS7780</name>
</gene>
<keyword evidence="3" id="KW-1185">Reference proteome</keyword>
<sequence>MEQVVALHSETEPVGLRPYVLDLSPNGADLGGEEMVLGILVMKRPSPQPGLLFALPSNSVQPSLLETAQTGALEDLLGPSMTVELAGALLNPDNVTLDPMAVPDHRVDVLMVDFSQEIVPHLWELNSLEELKDANTFSIQEPDMIPLPEDLIAAAVGWTLGQDLSKRVQFYSAGEEEVELIPAEGTSSKRKSQALLQSCTSIGRAALITGSSLLHILAWILTLSLLLRSRGHLARLGLISILLSASMDTSPQDFGFGNESPWPHARSCLGRARAWGVHGMPLIPRGAEDKTRARAREGWSLQADRVVKQTTRLQRDKRLSEFDVWLAENLRTTLHELVEAQPLDPEEVCEALIAYGKEMFFAGFPYGNFAETVNAVAQKRPALRRQLAAAWDLAFNWVSGEPRQHHPAMPVSVLLALCSLALLWGWPREAAILGMAWAGILRVGEIFAAKRGDLVLPCDAAPGTSGILLRIQEPKTRGRSARHQAARIEYQDMVTLISAVFRKLDAAAPLWPWSPATLRRRFVTLQQAVGLNVSRTPSSSPYDLASLRPGGATFLLQQTEDSELVRRKGRWLSSRVLEIYIQEASVSTFQQKMSKRTYGRITELSDAFPTILEKAVFFLDAHIPDRAWPNLW</sequence>
<proteinExistence type="predicted"/>
<evidence type="ECO:0000313" key="2">
    <source>
        <dbReference type="EMBL" id="CAK9004704.1"/>
    </source>
</evidence>
<accession>A0ABP0ISU4</accession>
<protein>
    <submittedName>
        <fullName evidence="2">Uncharacterized protein</fullName>
    </submittedName>
</protein>
<dbReference type="InterPro" id="IPR011010">
    <property type="entry name" value="DNA_brk_join_enz"/>
</dbReference>